<comment type="caution">
    <text evidence="2">The sequence shown here is derived from an EMBL/GenBank/DDBJ whole genome shotgun (WGS) entry which is preliminary data.</text>
</comment>
<accession>A0A502CNZ1</accession>
<dbReference type="PROSITE" id="PS50921">
    <property type="entry name" value="ANTAR"/>
    <property type="match status" value="1"/>
</dbReference>
<dbReference type="Gene3D" id="1.10.10.10">
    <property type="entry name" value="Winged helix-like DNA-binding domain superfamily/Winged helix DNA-binding domain"/>
    <property type="match status" value="1"/>
</dbReference>
<organism evidence="2 3">
    <name type="scientific">Pedococcus bigeumensis</name>
    <dbReference type="NCBI Taxonomy" id="433644"/>
    <lineage>
        <taxon>Bacteria</taxon>
        <taxon>Bacillati</taxon>
        <taxon>Actinomycetota</taxon>
        <taxon>Actinomycetes</taxon>
        <taxon>Micrococcales</taxon>
        <taxon>Intrasporangiaceae</taxon>
        <taxon>Pedococcus</taxon>
    </lineage>
</organism>
<dbReference type="Pfam" id="PF03861">
    <property type="entry name" value="ANTAR"/>
    <property type="match status" value="1"/>
</dbReference>
<evidence type="ECO:0000313" key="2">
    <source>
        <dbReference type="EMBL" id="TPG13421.1"/>
    </source>
</evidence>
<dbReference type="GO" id="GO:0003723">
    <property type="term" value="F:RNA binding"/>
    <property type="evidence" value="ECO:0007669"/>
    <property type="project" value="InterPro"/>
</dbReference>
<dbReference type="InterPro" id="IPR011006">
    <property type="entry name" value="CheY-like_superfamily"/>
</dbReference>
<reference evidence="2 3" key="1">
    <citation type="journal article" date="2019" name="Environ. Microbiol.">
        <title>Species interactions and distinct microbial communities in high Arctic permafrost affected cryosols are associated with the CH4 and CO2 gas fluxes.</title>
        <authorList>
            <person name="Altshuler I."/>
            <person name="Hamel J."/>
            <person name="Turney S."/>
            <person name="Magnuson E."/>
            <person name="Levesque R."/>
            <person name="Greer C."/>
            <person name="Whyte L.G."/>
        </authorList>
    </citation>
    <scope>NUCLEOTIDE SEQUENCE [LARGE SCALE GENOMIC DNA]</scope>
    <source>
        <strain evidence="2 3">S9.3A</strain>
    </source>
</reference>
<sequence>MTRDDAHSDGQAMSFEYEAESGRWTWSQGLRELHDLAPDEEPTTDLILDHMVEEDRPVMIARFQHHLDHPGPYSCVYSLVRSDGHVRRVIFVGESEAVGGKVKRLTGFVVDLTEPIRETARAAVAASAEHRAAIEQAKGALMLTFGVEEDGAFELLRAYSSRHNIKLAEVAHRIVAGLCDPAFSREEPVRSLLDIVMALEPSDGASSLPVSSS</sequence>
<evidence type="ECO:0000259" key="1">
    <source>
        <dbReference type="PROSITE" id="PS50921"/>
    </source>
</evidence>
<feature type="domain" description="ANTAR" evidence="1">
    <location>
        <begin position="114"/>
        <end position="175"/>
    </location>
</feature>
<dbReference type="InterPro" id="IPR036388">
    <property type="entry name" value="WH-like_DNA-bd_sf"/>
</dbReference>
<dbReference type="OrthoDB" id="4864877at2"/>
<dbReference type="InterPro" id="IPR013655">
    <property type="entry name" value="PAS_fold_3"/>
</dbReference>
<dbReference type="Gene3D" id="3.30.450.20">
    <property type="entry name" value="PAS domain"/>
    <property type="match status" value="1"/>
</dbReference>
<dbReference type="InterPro" id="IPR005561">
    <property type="entry name" value="ANTAR"/>
</dbReference>
<gene>
    <name evidence="2" type="ORF">EAH86_19030</name>
</gene>
<dbReference type="InterPro" id="IPR035965">
    <property type="entry name" value="PAS-like_dom_sf"/>
</dbReference>
<dbReference type="SMART" id="SM01012">
    <property type="entry name" value="ANTAR"/>
    <property type="match status" value="1"/>
</dbReference>
<dbReference type="Proteomes" id="UP000317722">
    <property type="component" value="Unassembled WGS sequence"/>
</dbReference>
<dbReference type="Pfam" id="PF08447">
    <property type="entry name" value="PAS_3"/>
    <property type="match status" value="1"/>
</dbReference>
<dbReference type="SUPFAM" id="SSF52172">
    <property type="entry name" value="CheY-like"/>
    <property type="match status" value="1"/>
</dbReference>
<dbReference type="RefSeq" id="WP_140743664.1">
    <property type="nucleotide sequence ID" value="NZ_RCZM01000007.1"/>
</dbReference>
<keyword evidence="3" id="KW-1185">Reference proteome</keyword>
<dbReference type="EMBL" id="RCZM01000007">
    <property type="protein sequence ID" value="TPG13421.1"/>
    <property type="molecule type" value="Genomic_DNA"/>
</dbReference>
<dbReference type="AlphaFoldDB" id="A0A502CNZ1"/>
<protein>
    <submittedName>
        <fullName evidence="2">ANTAR domain-containing protein</fullName>
    </submittedName>
</protein>
<name>A0A502CNZ1_9MICO</name>
<dbReference type="SUPFAM" id="SSF55785">
    <property type="entry name" value="PYP-like sensor domain (PAS domain)"/>
    <property type="match status" value="1"/>
</dbReference>
<proteinExistence type="predicted"/>
<evidence type="ECO:0000313" key="3">
    <source>
        <dbReference type="Proteomes" id="UP000317722"/>
    </source>
</evidence>